<feature type="domain" description="AMP-dependent synthetase/ligase" evidence="2">
    <location>
        <begin position="13"/>
        <end position="108"/>
    </location>
</feature>
<dbReference type="InterPro" id="IPR020845">
    <property type="entry name" value="AMP-binding_CS"/>
</dbReference>
<dbReference type="EMBL" id="AP023354">
    <property type="protein sequence ID" value="BCJ26101.1"/>
    <property type="molecule type" value="Genomic_DNA"/>
</dbReference>
<feature type="domain" description="AMP-dependent synthetase/ligase" evidence="2">
    <location>
        <begin position="283"/>
        <end position="515"/>
    </location>
</feature>
<dbReference type="InterPro" id="IPR042099">
    <property type="entry name" value="ANL_N_sf"/>
</dbReference>
<keyword evidence="5" id="KW-1185">Reference proteome</keyword>
<sequence length="649" mass="65909">MPARYVTDLFDALHAHGAATALVAAGRSWSFAELRADTYRTARALRGLGVGRGDGLVLLAANTPDALLVRLAAYLLGSRFTHVHLGPTTQSVPHIVADADPTLVVTAAAGLALLDGSGPAVSGPATGQPVPDNPATDAAGIDSPLTDGAGIEDQVTDGAETVTDGAGIEGPLTDGAGIEDQVTDGAESVTDGAGIEGPLTDGAGIEDQVTDGAESVTDGAGIEGPVTDGAGIDSLLTDGPVISGARIGGVARGGDVPVGAGAFGVRAVTVERLAGLAAGESDEPLPVAAAEDDIARITYTGGTTGLPKGVPTTYAALHAAARSALAGAAAARDELAARTGSARFLAVTPIAHVAGDMALMMLMLGITVETYDFEPGAMLASLAALRGGAVLTYLYPALLGQLLDHPDRRRTDTSALSFVVYGSAPIAPARLRAAIDAFGPVFQQGYASTEAPAITALTVADHVRGLNDRPELLASAGRVLPGVEVTIRDAAGAVLPAGEIAEVCVRSDSVMPGYWRRPAETAAVLRDGWLHTGDLGRFDDDGYLYLVGRAREMIIVGGWNCYAAPIEAALTEHPLVRAASVVGAPDGTTGEAVVAYLIADAPVPADELRAVVTARLPEINVPSRVEYLDALPLTPLGKPDKNALRARSH</sequence>
<evidence type="ECO:0008006" key="6">
    <source>
        <dbReference type="Google" id="ProtNLM"/>
    </source>
</evidence>
<feature type="region of interest" description="Disordered" evidence="1">
    <location>
        <begin position="120"/>
        <end position="151"/>
    </location>
</feature>
<gene>
    <name evidence="4" type="ORF">Asera_02090</name>
</gene>
<feature type="domain" description="AMP-binding enzyme C-terminal" evidence="3">
    <location>
        <begin position="566"/>
        <end position="638"/>
    </location>
</feature>
<organism evidence="4 5">
    <name type="scientific">Actinocatenispora sera</name>
    <dbReference type="NCBI Taxonomy" id="390989"/>
    <lineage>
        <taxon>Bacteria</taxon>
        <taxon>Bacillati</taxon>
        <taxon>Actinomycetota</taxon>
        <taxon>Actinomycetes</taxon>
        <taxon>Micromonosporales</taxon>
        <taxon>Micromonosporaceae</taxon>
        <taxon>Actinocatenispora</taxon>
    </lineage>
</organism>
<dbReference type="Gene3D" id="3.40.50.12780">
    <property type="entry name" value="N-terminal domain of ligase-like"/>
    <property type="match status" value="1"/>
</dbReference>
<name>A0A810KUV7_9ACTN</name>
<dbReference type="PANTHER" id="PTHR43767">
    <property type="entry name" value="LONG-CHAIN-FATTY-ACID--COA LIGASE"/>
    <property type="match status" value="1"/>
</dbReference>
<feature type="region of interest" description="Disordered" evidence="1">
    <location>
        <begin position="185"/>
        <end position="206"/>
    </location>
</feature>
<evidence type="ECO:0000256" key="1">
    <source>
        <dbReference type="SAM" id="MobiDB-lite"/>
    </source>
</evidence>
<dbReference type="Pfam" id="PF00501">
    <property type="entry name" value="AMP-binding"/>
    <property type="match status" value="2"/>
</dbReference>
<dbReference type="SUPFAM" id="SSF56801">
    <property type="entry name" value="Acetyl-CoA synthetase-like"/>
    <property type="match status" value="1"/>
</dbReference>
<dbReference type="InterPro" id="IPR000873">
    <property type="entry name" value="AMP-dep_synth/lig_dom"/>
</dbReference>
<evidence type="ECO:0000313" key="4">
    <source>
        <dbReference type="EMBL" id="BCJ26101.1"/>
    </source>
</evidence>
<dbReference type="AlphaFoldDB" id="A0A810KUV7"/>
<evidence type="ECO:0000259" key="2">
    <source>
        <dbReference type="Pfam" id="PF00501"/>
    </source>
</evidence>
<dbReference type="InterPro" id="IPR045851">
    <property type="entry name" value="AMP-bd_C_sf"/>
</dbReference>
<dbReference type="Pfam" id="PF13193">
    <property type="entry name" value="AMP-binding_C"/>
    <property type="match status" value="1"/>
</dbReference>
<reference evidence="4" key="1">
    <citation type="submission" date="2020-08" db="EMBL/GenBank/DDBJ databases">
        <title>Whole genome shotgun sequence of Actinocatenispora sera NBRC 101916.</title>
        <authorList>
            <person name="Komaki H."/>
            <person name="Tamura T."/>
        </authorList>
    </citation>
    <scope>NUCLEOTIDE SEQUENCE</scope>
    <source>
        <strain evidence="4">NBRC 101916</strain>
    </source>
</reference>
<dbReference type="KEGG" id="aser:Asera_02090"/>
<evidence type="ECO:0000259" key="3">
    <source>
        <dbReference type="Pfam" id="PF13193"/>
    </source>
</evidence>
<dbReference type="InterPro" id="IPR050237">
    <property type="entry name" value="ATP-dep_AMP-bd_enzyme"/>
</dbReference>
<dbReference type="PROSITE" id="PS00455">
    <property type="entry name" value="AMP_BINDING"/>
    <property type="match status" value="1"/>
</dbReference>
<dbReference type="RefSeq" id="WP_212804475.1">
    <property type="nucleotide sequence ID" value="NZ_AP023354.1"/>
</dbReference>
<evidence type="ECO:0000313" key="5">
    <source>
        <dbReference type="Proteomes" id="UP000680750"/>
    </source>
</evidence>
<accession>A0A810KUV7</accession>
<dbReference type="Gene3D" id="3.30.300.30">
    <property type="match status" value="1"/>
</dbReference>
<dbReference type="GO" id="GO:0016877">
    <property type="term" value="F:ligase activity, forming carbon-sulfur bonds"/>
    <property type="evidence" value="ECO:0007669"/>
    <property type="project" value="UniProtKB-ARBA"/>
</dbReference>
<dbReference type="InterPro" id="IPR025110">
    <property type="entry name" value="AMP-bd_C"/>
</dbReference>
<protein>
    <recommendedName>
        <fullName evidence="6">Acyl-CoA synthetase (AMP-forming)/AMP-acid ligase II</fullName>
    </recommendedName>
</protein>
<proteinExistence type="predicted"/>
<dbReference type="PANTHER" id="PTHR43767:SF7">
    <property type="entry name" value="MEDIUM_LONG-CHAIN-FATTY-ACID--COA LIGASE FADD8"/>
    <property type="match status" value="1"/>
</dbReference>
<dbReference type="Proteomes" id="UP000680750">
    <property type="component" value="Chromosome"/>
</dbReference>
<dbReference type="Gene3D" id="3.40.50.980">
    <property type="match status" value="1"/>
</dbReference>